<dbReference type="PANTHER" id="PTHR43477:SF1">
    <property type="entry name" value="DIHYDROANTICAPSIN 7-DEHYDROGENASE"/>
    <property type="match status" value="1"/>
</dbReference>
<evidence type="ECO:0000256" key="2">
    <source>
        <dbReference type="ARBA" id="ARBA00022857"/>
    </source>
</evidence>
<dbReference type="STRING" id="930990.A0A067N0K5"/>
<dbReference type="Proteomes" id="UP000027195">
    <property type="component" value="Unassembled WGS sequence"/>
</dbReference>
<dbReference type="PRINTS" id="PR00081">
    <property type="entry name" value="GDHRDH"/>
</dbReference>
<keyword evidence="5" id="KW-1185">Reference proteome</keyword>
<gene>
    <name evidence="4" type="ORF">BOTBODRAFT_169234</name>
</gene>
<evidence type="ECO:0000256" key="3">
    <source>
        <dbReference type="ARBA" id="ARBA00023002"/>
    </source>
</evidence>
<dbReference type="Pfam" id="PF23441">
    <property type="entry name" value="SDR"/>
    <property type="match status" value="1"/>
</dbReference>
<evidence type="ECO:0000256" key="1">
    <source>
        <dbReference type="ARBA" id="ARBA00006484"/>
    </source>
</evidence>
<dbReference type="HOGENOM" id="CLU_010194_15_0_1"/>
<dbReference type="EMBL" id="KL198017">
    <property type="protein sequence ID" value="KDQ20485.1"/>
    <property type="molecule type" value="Genomic_DNA"/>
</dbReference>
<dbReference type="AlphaFoldDB" id="A0A067N0K5"/>
<evidence type="ECO:0000313" key="5">
    <source>
        <dbReference type="Proteomes" id="UP000027195"/>
    </source>
</evidence>
<dbReference type="PANTHER" id="PTHR43477">
    <property type="entry name" value="DIHYDROANTICAPSIN 7-DEHYDROGENASE"/>
    <property type="match status" value="1"/>
</dbReference>
<comment type="similarity">
    <text evidence="1">Belongs to the short-chain dehydrogenases/reductases (SDR) family.</text>
</comment>
<keyword evidence="2" id="KW-0521">NADP</keyword>
<dbReference type="SUPFAM" id="SSF51735">
    <property type="entry name" value="NAD(P)-binding Rossmann-fold domains"/>
    <property type="match status" value="1"/>
</dbReference>
<organism evidence="4 5">
    <name type="scientific">Botryobasidium botryosum (strain FD-172 SS1)</name>
    <dbReference type="NCBI Taxonomy" id="930990"/>
    <lineage>
        <taxon>Eukaryota</taxon>
        <taxon>Fungi</taxon>
        <taxon>Dikarya</taxon>
        <taxon>Basidiomycota</taxon>
        <taxon>Agaricomycotina</taxon>
        <taxon>Agaricomycetes</taxon>
        <taxon>Cantharellales</taxon>
        <taxon>Botryobasidiaceae</taxon>
        <taxon>Botryobasidium</taxon>
    </lineage>
</organism>
<accession>A0A067N0K5</accession>
<dbReference type="OrthoDB" id="294295at2759"/>
<dbReference type="GO" id="GO:0016491">
    <property type="term" value="F:oxidoreductase activity"/>
    <property type="evidence" value="ECO:0007669"/>
    <property type="project" value="UniProtKB-KW"/>
</dbReference>
<proteinExistence type="inferred from homology"/>
<dbReference type="InterPro" id="IPR036291">
    <property type="entry name" value="NAD(P)-bd_dom_sf"/>
</dbReference>
<dbReference type="InParanoid" id="A0A067N0K5"/>
<dbReference type="InterPro" id="IPR051122">
    <property type="entry name" value="SDR_DHRS6-like"/>
</dbReference>
<evidence type="ECO:0000313" key="4">
    <source>
        <dbReference type="EMBL" id="KDQ20485.1"/>
    </source>
</evidence>
<sequence length="249" mass="25786">MSNSAELLKGKKVVVIGGSSGIGFSVAAAALANGATVVISSSSDVRVASAVSRLGGDAGKSVSGSAVDVRDESKLFAFLDNVGVFDHLVWTAGENLALGYPDVDLSQLKGAFDIVFWAVAAAAKHIYEKKLIPAGGSITLTTGIVHQRPGKGWSVIAGRAGALVSFTRGLAVDLAPIRVNIISPGYVNTDVWAGMDPAAKEAMFKSISEKLLIKHIASPDEIAEAYIFAMKCSYFTGQMIDVDGGALLV</sequence>
<dbReference type="InterPro" id="IPR057571">
    <property type="entry name" value="SDR_PhqE-like"/>
</dbReference>
<protein>
    <submittedName>
        <fullName evidence="4">Uncharacterized protein</fullName>
    </submittedName>
</protein>
<reference evidence="5" key="1">
    <citation type="journal article" date="2014" name="Proc. Natl. Acad. Sci. U.S.A.">
        <title>Extensive sampling of basidiomycete genomes demonstrates inadequacy of the white-rot/brown-rot paradigm for wood decay fungi.</title>
        <authorList>
            <person name="Riley R."/>
            <person name="Salamov A.A."/>
            <person name="Brown D.W."/>
            <person name="Nagy L.G."/>
            <person name="Floudas D."/>
            <person name="Held B.W."/>
            <person name="Levasseur A."/>
            <person name="Lombard V."/>
            <person name="Morin E."/>
            <person name="Otillar R."/>
            <person name="Lindquist E.A."/>
            <person name="Sun H."/>
            <person name="LaButti K.M."/>
            <person name="Schmutz J."/>
            <person name="Jabbour D."/>
            <person name="Luo H."/>
            <person name="Baker S.E."/>
            <person name="Pisabarro A.G."/>
            <person name="Walton J.D."/>
            <person name="Blanchette R.A."/>
            <person name="Henrissat B."/>
            <person name="Martin F."/>
            <person name="Cullen D."/>
            <person name="Hibbett D.S."/>
            <person name="Grigoriev I.V."/>
        </authorList>
    </citation>
    <scope>NUCLEOTIDE SEQUENCE [LARGE SCALE GENOMIC DNA]</scope>
    <source>
        <strain evidence="5">FD-172 SS1</strain>
    </source>
</reference>
<keyword evidence="3" id="KW-0560">Oxidoreductase</keyword>
<name>A0A067N0K5_BOTB1</name>
<dbReference type="Gene3D" id="3.40.50.720">
    <property type="entry name" value="NAD(P)-binding Rossmann-like Domain"/>
    <property type="match status" value="1"/>
</dbReference>
<dbReference type="InterPro" id="IPR002347">
    <property type="entry name" value="SDR_fam"/>
</dbReference>